<feature type="transmembrane region" description="Helical" evidence="1">
    <location>
        <begin position="21"/>
        <end position="46"/>
    </location>
</feature>
<keyword evidence="1" id="KW-1133">Transmembrane helix</keyword>
<protein>
    <submittedName>
        <fullName evidence="2">Uncharacterized protein</fullName>
    </submittedName>
</protein>
<dbReference type="Proteomes" id="UP001549119">
    <property type="component" value="Unassembled WGS sequence"/>
</dbReference>
<dbReference type="RefSeq" id="WP_209735471.1">
    <property type="nucleotide sequence ID" value="NZ_JBEPNV010000001.1"/>
</dbReference>
<proteinExistence type="predicted"/>
<evidence type="ECO:0000313" key="2">
    <source>
        <dbReference type="EMBL" id="MET3866838.1"/>
    </source>
</evidence>
<evidence type="ECO:0000313" key="3">
    <source>
        <dbReference type="Proteomes" id="UP001549119"/>
    </source>
</evidence>
<reference evidence="2 3" key="1">
    <citation type="submission" date="2024-06" db="EMBL/GenBank/DDBJ databases">
        <title>Genomics of switchgrass bacterial isolates.</title>
        <authorList>
            <person name="Shade A."/>
        </authorList>
    </citation>
    <scope>NUCLEOTIDE SEQUENCE [LARGE SCALE GENOMIC DNA]</scope>
    <source>
        <strain evidence="2 3">PvP084</strain>
    </source>
</reference>
<sequence length="48" mass="5000">MLRRTPRLAAPLYVPGMALKPFSYLMIGVFASGLAMTVFGAVGVLAGS</sequence>
<comment type="caution">
    <text evidence="2">The sequence shown here is derived from an EMBL/GenBank/DDBJ whole genome shotgun (WGS) entry which is preliminary data.</text>
</comment>
<keyword evidence="3" id="KW-1185">Reference proteome</keyword>
<dbReference type="EMBL" id="JBEPNW010000002">
    <property type="protein sequence ID" value="MET3866838.1"/>
    <property type="molecule type" value="Genomic_DNA"/>
</dbReference>
<organism evidence="2 3">
    <name type="scientific">Methylobacterium radiotolerans</name>
    <dbReference type="NCBI Taxonomy" id="31998"/>
    <lineage>
        <taxon>Bacteria</taxon>
        <taxon>Pseudomonadati</taxon>
        <taxon>Pseudomonadota</taxon>
        <taxon>Alphaproteobacteria</taxon>
        <taxon>Hyphomicrobiales</taxon>
        <taxon>Methylobacteriaceae</taxon>
        <taxon>Methylobacterium</taxon>
    </lineage>
</organism>
<keyword evidence="1" id="KW-0812">Transmembrane</keyword>
<accession>A0ABV2NK73</accession>
<name>A0ABV2NK73_9HYPH</name>
<evidence type="ECO:0000256" key="1">
    <source>
        <dbReference type="SAM" id="Phobius"/>
    </source>
</evidence>
<keyword evidence="1" id="KW-0472">Membrane</keyword>
<gene>
    <name evidence="2" type="ORF">ABIC20_004147</name>
</gene>